<dbReference type="PANTHER" id="PTHR36124">
    <property type="match status" value="1"/>
</dbReference>
<proteinExistence type="predicted"/>
<comment type="caution">
    <text evidence="2">The sequence shown here is derived from an EMBL/GenBank/DDBJ whole genome shotgun (WGS) entry which is preliminary data.</text>
</comment>
<evidence type="ECO:0000313" key="3">
    <source>
        <dbReference type="Proteomes" id="UP000578077"/>
    </source>
</evidence>
<keyword evidence="3" id="KW-1185">Reference proteome</keyword>
<dbReference type="AlphaFoldDB" id="A0A841E7T8"/>
<sequence>MPLPSALRRDRFRWMRRIDELDPETDFREIYRISVGYELPWDYNRALELALYRTYCVPSISALLDATGEFSRCGQKRYDDTSILMNEMTEHGVDSERGRQSLRNINRMHNRYDISNGDMLYVLSTFVFEPIDWIARYGWRDLTEAELRAGYLYYREVGTRMNIRDIPADLDAFREFKNAYEREHFRYADTNARVGQATLDVFRSWFPAPLRPAADAGVRALLDDPMLEAFGFSHPPRWLPPVVRTALRMRAGVVSQLPPRRTSRLAADPGNRTYPGFPHGCDLAGVGAPEPVGIDEKWLRKPTRAD</sequence>
<feature type="domain" description="ER-bound oxygenase mpaB/mpaB'/Rubber oxygenase catalytic" evidence="1">
    <location>
        <begin position="66"/>
        <end position="243"/>
    </location>
</feature>
<dbReference type="Proteomes" id="UP000578077">
    <property type="component" value="Unassembled WGS sequence"/>
</dbReference>
<protein>
    <recommendedName>
        <fullName evidence="1">ER-bound oxygenase mpaB/mpaB'/Rubber oxygenase catalytic domain-containing protein</fullName>
    </recommendedName>
</protein>
<dbReference type="EMBL" id="JACHLY010000001">
    <property type="protein sequence ID" value="MBB5997369.1"/>
    <property type="molecule type" value="Genomic_DNA"/>
</dbReference>
<dbReference type="Pfam" id="PF09995">
    <property type="entry name" value="MPAB_Lcp_cat"/>
    <property type="match status" value="1"/>
</dbReference>
<accession>A0A841E7T8</accession>
<dbReference type="InterPro" id="IPR018713">
    <property type="entry name" value="MPAB/Lcp_cat_dom"/>
</dbReference>
<name>A0A841E7T8_9ACTN</name>
<gene>
    <name evidence="2" type="ORF">HNR25_001120</name>
</gene>
<dbReference type="RefSeq" id="WP_184633651.1">
    <property type="nucleotide sequence ID" value="NZ_BAABKT010000004.1"/>
</dbReference>
<reference evidence="2 3" key="1">
    <citation type="submission" date="2020-08" db="EMBL/GenBank/DDBJ databases">
        <title>Sequencing the genomes of 1000 actinobacteria strains.</title>
        <authorList>
            <person name="Klenk H.-P."/>
        </authorList>
    </citation>
    <scope>NUCLEOTIDE SEQUENCE [LARGE SCALE GENOMIC DNA]</scope>
    <source>
        <strain evidence="2 3">DSM 44593</strain>
    </source>
</reference>
<dbReference type="PANTHER" id="PTHR36124:SF1">
    <property type="entry name" value="ER-BOUND OXYGENASE MPAB_MPAB'_RUBBER OXYGENASE CATALYTIC DOMAIN-CONTAINING PROTEIN"/>
    <property type="match status" value="1"/>
</dbReference>
<evidence type="ECO:0000259" key="1">
    <source>
        <dbReference type="Pfam" id="PF09995"/>
    </source>
</evidence>
<organism evidence="2 3">
    <name type="scientific">Streptomonospora salina</name>
    <dbReference type="NCBI Taxonomy" id="104205"/>
    <lineage>
        <taxon>Bacteria</taxon>
        <taxon>Bacillati</taxon>
        <taxon>Actinomycetota</taxon>
        <taxon>Actinomycetes</taxon>
        <taxon>Streptosporangiales</taxon>
        <taxon>Nocardiopsidaceae</taxon>
        <taxon>Streptomonospora</taxon>
    </lineage>
</organism>
<dbReference type="InterPro" id="IPR046366">
    <property type="entry name" value="MPAB"/>
</dbReference>
<dbReference type="GO" id="GO:0016491">
    <property type="term" value="F:oxidoreductase activity"/>
    <property type="evidence" value="ECO:0007669"/>
    <property type="project" value="InterPro"/>
</dbReference>
<evidence type="ECO:0000313" key="2">
    <source>
        <dbReference type="EMBL" id="MBB5997369.1"/>
    </source>
</evidence>